<dbReference type="InterPro" id="IPR036928">
    <property type="entry name" value="AS_sf"/>
</dbReference>
<dbReference type="Pfam" id="PF01425">
    <property type="entry name" value="Amidase"/>
    <property type="match status" value="1"/>
</dbReference>
<accession>A0A6J7J2H1</accession>
<dbReference type="Gene3D" id="3.90.1300.10">
    <property type="entry name" value="Amidase signature (AS) domain"/>
    <property type="match status" value="1"/>
</dbReference>
<sequence>MSPDASLLLRPATELAALVRAGEVTAVELTALALDRIEAVDGHVNAFVDRWADDALRTAGEIGPGDPRPFAGVPTAMKNNRAVRGRRLTHGSGIVDLVAPEDHGVTRRVEDAGFVLLGATNLPEFSITPVTRGRRFGAVRNPWDPGRTAGGSSGGAAAAVAAGMLPIAHGNDGGGSLRIPAASCGLVGLKPSRGRVTLAPDLGWHLLATDAMLARTVLDVAAALDVLAGPVPGDLSPLPAVAPGTFAQAARRGAAAGPGPLRIALTLDPVFEHEASPGDAAAARATARRLEALGHHVEEVDAPWRIPGFLDLFTVGFGAGVGAGVRLAGRARGRDVEAHEVETLTWALYTQALERPAVDHVIADAEIQGVARRVLTWAAGYDAVLTPTLATAPPPVDALDPDGPDPMGGFRAGAVFSPFAAICNVTGQPAITLPLGVRPPGDEAAGLPVGSHLIGRPGGEEGLLELAAQLEADAGAAPVAPSALAG</sequence>
<evidence type="ECO:0000313" key="2">
    <source>
        <dbReference type="EMBL" id="CAB4937309.1"/>
    </source>
</evidence>
<dbReference type="AlphaFoldDB" id="A0A6J7J2H1"/>
<protein>
    <submittedName>
        <fullName evidence="2">Unannotated protein</fullName>
    </submittedName>
</protein>
<dbReference type="GO" id="GO:0003824">
    <property type="term" value="F:catalytic activity"/>
    <property type="evidence" value="ECO:0007669"/>
    <property type="project" value="InterPro"/>
</dbReference>
<dbReference type="EMBL" id="CAFBMK010000211">
    <property type="protein sequence ID" value="CAB4937309.1"/>
    <property type="molecule type" value="Genomic_DNA"/>
</dbReference>
<feature type="domain" description="Amidase" evidence="1">
    <location>
        <begin position="28"/>
        <end position="464"/>
    </location>
</feature>
<dbReference type="PROSITE" id="PS00571">
    <property type="entry name" value="AMIDASES"/>
    <property type="match status" value="1"/>
</dbReference>
<dbReference type="InterPro" id="IPR000120">
    <property type="entry name" value="Amidase"/>
</dbReference>
<organism evidence="2">
    <name type="scientific">freshwater metagenome</name>
    <dbReference type="NCBI Taxonomy" id="449393"/>
    <lineage>
        <taxon>unclassified sequences</taxon>
        <taxon>metagenomes</taxon>
        <taxon>ecological metagenomes</taxon>
    </lineage>
</organism>
<gene>
    <name evidence="2" type="ORF">UFOPK3564_02720</name>
</gene>
<dbReference type="PANTHER" id="PTHR11895">
    <property type="entry name" value="TRANSAMIDASE"/>
    <property type="match status" value="1"/>
</dbReference>
<name>A0A6J7J2H1_9ZZZZ</name>
<reference evidence="2" key="1">
    <citation type="submission" date="2020-05" db="EMBL/GenBank/DDBJ databases">
        <authorList>
            <person name="Chiriac C."/>
            <person name="Salcher M."/>
            <person name="Ghai R."/>
            <person name="Kavagutti S V."/>
        </authorList>
    </citation>
    <scope>NUCLEOTIDE SEQUENCE</scope>
</reference>
<dbReference type="PANTHER" id="PTHR11895:SF7">
    <property type="entry name" value="GLUTAMYL-TRNA(GLN) AMIDOTRANSFERASE SUBUNIT A, MITOCHONDRIAL"/>
    <property type="match status" value="1"/>
</dbReference>
<evidence type="ECO:0000259" key="1">
    <source>
        <dbReference type="Pfam" id="PF01425"/>
    </source>
</evidence>
<dbReference type="InterPro" id="IPR020556">
    <property type="entry name" value="Amidase_CS"/>
</dbReference>
<proteinExistence type="predicted"/>
<dbReference type="SUPFAM" id="SSF75304">
    <property type="entry name" value="Amidase signature (AS) enzymes"/>
    <property type="match status" value="1"/>
</dbReference>
<dbReference type="InterPro" id="IPR023631">
    <property type="entry name" value="Amidase_dom"/>
</dbReference>